<dbReference type="AlphaFoldDB" id="A0A1I5KUK5"/>
<dbReference type="OrthoDB" id="5888461at2"/>
<organism evidence="1 2">
    <name type="scientific">Enterovibrio norvegicus DSM 15893</name>
    <dbReference type="NCBI Taxonomy" id="1121869"/>
    <lineage>
        <taxon>Bacteria</taxon>
        <taxon>Pseudomonadati</taxon>
        <taxon>Pseudomonadota</taxon>
        <taxon>Gammaproteobacteria</taxon>
        <taxon>Vibrionales</taxon>
        <taxon>Vibrionaceae</taxon>
        <taxon>Enterovibrio</taxon>
    </lineage>
</organism>
<evidence type="ECO:0000313" key="1">
    <source>
        <dbReference type="EMBL" id="SFO88809.1"/>
    </source>
</evidence>
<name>A0A1I5KUK5_9GAMM</name>
<proteinExistence type="predicted"/>
<reference evidence="1 2" key="1">
    <citation type="submission" date="2016-10" db="EMBL/GenBank/DDBJ databases">
        <authorList>
            <person name="de Groot N.N."/>
        </authorList>
    </citation>
    <scope>NUCLEOTIDE SEQUENCE [LARGE SCALE GENOMIC DNA]</scope>
    <source>
        <strain evidence="1 2">DSM 15893</strain>
    </source>
</reference>
<protein>
    <submittedName>
        <fullName evidence="1">Uncharacterized protein</fullName>
    </submittedName>
</protein>
<dbReference type="STRING" id="1121869.SAMN03084138_00762"/>
<evidence type="ECO:0000313" key="2">
    <source>
        <dbReference type="Proteomes" id="UP000182692"/>
    </source>
</evidence>
<dbReference type="RefSeq" id="WP_074925361.1">
    <property type="nucleotide sequence ID" value="NZ_FOWR01000004.1"/>
</dbReference>
<dbReference type="EMBL" id="FOWR01000004">
    <property type="protein sequence ID" value="SFO88809.1"/>
    <property type="molecule type" value="Genomic_DNA"/>
</dbReference>
<accession>A0A1I5KUK5</accession>
<dbReference type="Proteomes" id="UP000182692">
    <property type="component" value="Unassembled WGS sequence"/>
</dbReference>
<gene>
    <name evidence="1" type="ORF">SAMN03084138_00762</name>
</gene>
<dbReference type="GeneID" id="35872709"/>
<sequence>MQTDSHTLIDIPFNFRHTCWFCGEPASRELNFPRRANKNVEHALLAIPACKECEAISHPRDIKSIWQLRAHIKQKLMTKYTKHLAVGENWTKEELEDSEFSGSILGGFGESAWQMYEIAKQRIAYEGWPLIVDGLPFYAIDDTSSFEFDGMHYASLAACVEFFVNASDVDRDLLTQVVDIVTPARFGYALKIAKLNKRISPARRTQIIDDIAVQEVEDREAERERLAMNAQDHAIVEITVSGAIAPTFAIQWAMDRGAHTLSALCLLEDEYFDDFQHLGGAAAFASYNGLQLYLDAREDEAWVEENDPNKDMW</sequence>